<comment type="catalytic activity">
    <reaction evidence="8 9">
        <text>7,8-dihydroneopterin 3'-triphosphate + H2O = 6-carboxy-5,6,7,8-tetrahydropterin + triphosphate + acetaldehyde + 2 H(+)</text>
        <dbReference type="Rhea" id="RHEA:27966"/>
        <dbReference type="ChEBI" id="CHEBI:15343"/>
        <dbReference type="ChEBI" id="CHEBI:15377"/>
        <dbReference type="ChEBI" id="CHEBI:15378"/>
        <dbReference type="ChEBI" id="CHEBI:18036"/>
        <dbReference type="ChEBI" id="CHEBI:58462"/>
        <dbReference type="ChEBI" id="CHEBI:61032"/>
        <dbReference type="EC" id="4.1.2.50"/>
    </reaction>
</comment>
<dbReference type="Proteomes" id="UP001595607">
    <property type="component" value="Unassembled WGS sequence"/>
</dbReference>
<evidence type="ECO:0000256" key="7">
    <source>
        <dbReference type="ARBA" id="ARBA00023239"/>
    </source>
</evidence>
<dbReference type="EC" id="4.-.-.-" evidence="9"/>
<evidence type="ECO:0000256" key="1">
    <source>
        <dbReference type="ARBA" id="ARBA00002285"/>
    </source>
</evidence>
<dbReference type="InterPro" id="IPR038418">
    <property type="entry name" value="6-PTP_synth/QueD_sf"/>
</dbReference>
<comment type="caution">
    <text evidence="10">The sequence shown here is derived from an EMBL/GenBank/DDBJ whole genome shotgun (WGS) entry which is preliminary data.</text>
</comment>
<evidence type="ECO:0000256" key="4">
    <source>
        <dbReference type="ARBA" id="ARBA00018141"/>
    </source>
</evidence>
<keyword evidence="9" id="KW-0671">Queuosine biosynthesis</keyword>
<proteinExistence type="inferred from homology"/>
<dbReference type="PANTHER" id="PTHR12589:SF7">
    <property type="entry name" value="6-PYRUVOYL TETRAHYDROBIOPTERIN SYNTHASE"/>
    <property type="match status" value="1"/>
</dbReference>
<sequence length="121" mass="13972">MFEQRYRFHFEAAHQLGVNVDTKDHPYAHVHGHSFEVFLILRGKELGPKGWLTDFGRVRKTAEEIHDLLDHRYLNDIEGLEVPTLENIAKFIFDKASASLEKLAAVEVNRPSLGEQVRYEA</sequence>
<keyword evidence="11" id="KW-1185">Reference proteome</keyword>
<reference evidence="11" key="1">
    <citation type="journal article" date="2019" name="Int. J. Syst. Evol. Microbiol.">
        <title>The Global Catalogue of Microorganisms (GCM) 10K type strain sequencing project: providing services to taxonomists for standard genome sequencing and annotation.</title>
        <authorList>
            <consortium name="The Broad Institute Genomics Platform"/>
            <consortium name="The Broad Institute Genome Sequencing Center for Infectious Disease"/>
            <person name="Wu L."/>
            <person name="Ma J."/>
        </authorList>
    </citation>
    <scope>NUCLEOTIDE SEQUENCE [LARGE SCALE GENOMIC DNA]</scope>
    <source>
        <strain evidence="11">KCTC 22245</strain>
    </source>
</reference>
<comment type="similarity">
    <text evidence="3 9">Belongs to the PTPS family. QueD subfamily.</text>
</comment>
<keyword evidence="6 9" id="KW-0862">Zinc</keyword>
<comment type="pathway">
    <text evidence="2 9">Purine metabolism; 7-cyano-7-deazaguanine biosynthesis.</text>
</comment>
<evidence type="ECO:0000256" key="3">
    <source>
        <dbReference type="ARBA" id="ARBA00008900"/>
    </source>
</evidence>
<evidence type="ECO:0000256" key="5">
    <source>
        <dbReference type="ARBA" id="ARBA00022723"/>
    </source>
</evidence>
<comment type="function">
    <text evidence="1">Catalyzes the conversion of 7,8-dihydroneopterin triphosphate (H2NTP) to 6-carboxy-5,6,7,8-tetrahydropterin (CPH4) and acetaldehyde.</text>
</comment>
<gene>
    <name evidence="10" type="ORF">ACFONP_02280</name>
</gene>
<name>A0ABV7M7Y6_9PROT</name>
<evidence type="ECO:0000313" key="11">
    <source>
        <dbReference type="Proteomes" id="UP001595607"/>
    </source>
</evidence>
<evidence type="ECO:0000256" key="2">
    <source>
        <dbReference type="ARBA" id="ARBA00005061"/>
    </source>
</evidence>
<comment type="cofactor">
    <cofactor evidence="9">
        <name>Zn(2+)</name>
        <dbReference type="ChEBI" id="CHEBI:29105"/>
    </cofactor>
    <text evidence="9">Binds 1 zinc ion per subunit.</text>
</comment>
<keyword evidence="7 9" id="KW-0456">Lyase</keyword>
<dbReference type="RefSeq" id="WP_189572784.1">
    <property type="nucleotide sequence ID" value="NZ_BMXU01000001.1"/>
</dbReference>
<evidence type="ECO:0000313" key="10">
    <source>
        <dbReference type="EMBL" id="MFC3301558.1"/>
    </source>
</evidence>
<accession>A0ABV7M7Y6</accession>
<evidence type="ECO:0000256" key="9">
    <source>
        <dbReference type="PIRNR" id="PIRNR006113"/>
    </source>
</evidence>
<dbReference type="PANTHER" id="PTHR12589">
    <property type="entry name" value="PYRUVOYL TETRAHYDROBIOPTERIN SYNTHASE"/>
    <property type="match status" value="1"/>
</dbReference>
<dbReference type="EMBL" id="JBHRVA010000002">
    <property type="protein sequence ID" value="MFC3301558.1"/>
    <property type="molecule type" value="Genomic_DNA"/>
</dbReference>
<protein>
    <recommendedName>
        <fullName evidence="4 9">6-carboxy-5,6,7,8-tetrahydropterin synthase</fullName>
        <ecNumber evidence="9">4.-.-.-</ecNumber>
    </recommendedName>
</protein>
<dbReference type="Pfam" id="PF01242">
    <property type="entry name" value="PTPS"/>
    <property type="match status" value="1"/>
</dbReference>
<dbReference type="InterPro" id="IPR007115">
    <property type="entry name" value="6-PTP_synth/QueD"/>
</dbReference>
<organism evidence="10 11">
    <name type="scientific">Parvularcula lutaonensis</name>
    <dbReference type="NCBI Taxonomy" id="491923"/>
    <lineage>
        <taxon>Bacteria</taxon>
        <taxon>Pseudomonadati</taxon>
        <taxon>Pseudomonadota</taxon>
        <taxon>Alphaproteobacteria</taxon>
        <taxon>Parvularculales</taxon>
        <taxon>Parvularculaceae</taxon>
        <taxon>Parvularcula</taxon>
    </lineage>
</organism>
<dbReference type="PIRSF" id="PIRSF006113">
    <property type="entry name" value="PTP_synth"/>
    <property type="match status" value="1"/>
</dbReference>
<keyword evidence="5 9" id="KW-0479">Metal-binding</keyword>
<evidence type="ECO:0000256" key="8">
    <source>
        <dbReference type="ARBA" id="ARBA00048807"/>
    </source>
</evidence>
<dbReference type="Gene3D" id="3.30.479.10">
    <property type="entry name" value="6-pyruvoyl tetrahydropterin synthase/QueD"/>
    <property type="match status" value="1"/>
</dbReference>
<dbReference type="SUPFAM" id="SSF55620">
    <property type="entry name" value="Tetrahydrobiopterin biosynthesis enzymes-like"/>
    <property type="match status" value="1"/>
</dbReference>
<evidence type="ECO:0000256" key="6">
    <source>
        <dbReference type="ARBA" id="ARBA00022833"/>
    </source>
</evidence>